<gene>
    <name evidence="8" type="primary">LOC111013643</name>
</gene>
<keyword evidence="4 6" id="KW-0964">Secreted</keyword>
<reference evidence="8" key="1">
    <citation type="submission" date="2025-08" db="UniProtKB">
        <authorList>
            <consortium name="RefSeq"/>
        </authorList>
    </citation>
    <scope>IDENTIFICATION</scope>
    <source>
        <strain evidence="8">OHB3-1</strain>
    </source>
</reference>
<dbReference type="GO" id="GO:0060320">
    <property type="term" value="P:rejection of self pollen"/>
    <property type="evidence" value="ECO:0007669"/>
    <property type="project" value="UniProtKB-KW"/>
</dbReference>
<organism evidence="7 8">
    <name type="scientific">Momordica charantia</name>
    <name type="common">Bitter gourd</name>
    <name type="synonym">Balsam pear</name>
    <dbReference type="NCBI Taxonomy" id="3673"/>
    <lineage>
        <taxon>Eukaryota</taxon>
        <taxon>Viridiplantae</taxon>
        <taxon>Streptophyta</taxon>
        <taxon>Embryophyta</taxon>
        <taxon>Tracheophyta</taxon>
        <taxon>Spermatophyta</taxon>
        <taxon>Magnoliopsida</taxon>
        <taxon>eudicotyledons</taxon>
        <taxon>Gunneridae</taxon>
        <taxon>Pentapetalae</taxon>
        <taxon>rosids</taxon>
        <taxon>fabids</taxon>
        <taxon>Cucurbitales</taxon>
        <taxon>Cucurbitaceae</taxon>
        <taxon>Momordiceae</taxon>
        <taxon>Momordica</taxon>
    </lineage>
</organism>
<dbReference type="Pfam" id="PF05938">
    <property type="entry name" value="Self-incomp_S1"/>
    <property type="match status" value="1"/>
</dbReference>
<dbReference type="GO" id="GO:0005576">
    <property type="term" value="C:extracellular region"/>
    <property type="evidence" value="ECO:0007669"/>
    <property type="project" value="UniProtKB-SubCell"/>
</dbReference>
<keyword evidence="5 6" id="KW-0732">Signal</keyword>
<comment type="subcellular location">
    <subcellularLocation>
        <location evidence="1 6">Secreted</location>
    </subcellularLocation>
</comment>
<evidence type="ECO:0000256" key="3">
    <source>
        <dbReference type="ARBA" id="ARBA00022471"/>
    </source>
</evidence>
<protein>
    <recommendedName>
        <fullName evidence="6">S-protein homolog</fullName>
    </recommendedName>
</protein>
<dbReference type="PANTHER" id="PTHR31232">
    <property type="match status" value="1"/>
</dbReference>
<keyword evidence="3 6" id="KW-0713">Self-incompatibility</keyword>
<evidence type="ECO:0000256" key="5">
    <source>
        <dbReference type="ARBA" id="ARBA00022729"/>
    </source>
</evidence>
<evidence type="ECO:0000313" key="7">
    <source>
        <dbReference type="Proteomes" id="UP000504603"/>
    </source>
</evidence>
<evidence type="ECO:0000256" key="2">
    <source>
        <dbReference type="ARBA" id="ARBA00005581"/>
    </source>
</evidence>
<evidence type="ECO:0000256" key="6">
    <source>
        <dbReference type="RuleBase" id="RU367044"/>
    </source>
</evidence>
<dbReference type="KEGG" id="mcha:111013643"/>
<evidence type="ECO:0000256" key="4">
    <source>
        <dbReference type="ARBA" id="ARBA00022525"/>
    </source>
</evidence>
<keyword evidence="7" id="KW-1185">Reference proteome</keyword>
<dbReference type="AlphaFoldDB" id="A0A6J1CQH6"/>
<accession>A0A6J1CQH6</accession>
<feature type="signal peptide" evidence="6">
    <location>
        <begin position="1"/>
        <end position="24"/>
    </location>
</feature>
<evidence type="ECO:0000256" key="1">
    <source>
        <dbReference type="ARBA" id="ARBA00004613"/>
    </source>
</evidence>
<sequence length="144" mass="17050">MGRRFLKKHFLVVLLFLSLAIVEPDTSIELKRWNIHVVNGLGNGRLLFVHCKSRDDDLGEQNLYDGAEFSWTFRVNVIDTTLFWCFLRKPDAQSVSFDAFWVEKTSIWLFYRCYDANCIWTAKDDGVYLRDNPVQRDVLVHKWQ</sequence>
<name>A0A6J1CQH6_MOMCH</name>
<comment type="similarity">
    <text evidence="2 6">Belongs to the plant self-incompatibility (S1) protein family.</text>
</comment>
<evidence type="ECO:0000313" key="8">
    <source>
        <dbReference type="RefSeq" id="XP_022143829.1"/>
    </source>
</evidence>
<dbReference type="RefSeq" id="XP_022143829.1">
    <property type="nucleotide sequence ID" value="XM_022288137.1"/>
</dbReference>
<proteinExistence type="inferred from homology"/>
<dbReference type="Proteomes" id="UP000504603">
    <property type="component" value="Unplaced"/>
</dbReference>
<dbReference type="PANTHER" id="PTHR31232:SF156">
    <property type="entry name" value="PLANT SELF-INCOMPATIBILITY PROTEIN S1 FAMILY-RELATED"/>
    <property type="match status" value="1"/>
</dbReference>
<dbReference type="GeneID" id="111013643"/>
<feature type="chain" id="PRO_5027160098" description="S-protein homolog" evidence="6">
    <location>
        <begin position="25"/>
        <end position="144"/>
    </location>
</feature>
<dbReference type="InterPro" id="IPR010264">
    <property type="entry name" value="Self-incomp_S1"/>
</dbReference>
<dbReference type="OrthoDB" id="1727555at2759"/>